<dbReference type="SUPFAM" id="SSF50249">
    <property type="entry name" value="Nucleic acid-binding proteins"/>
    <property type="match status" value="1"/>
</dbReference>
<dbReference type="PANTHER" id="PTHR10724:SF10">
    <property type="entry name" value="S1 RNA-BINDING DOMAIN-CONTAINING PROTEIN 1"/>
    <property type="match status" value="1"/>
</dbReference>
<dbReference type="InterPro" id="IPR023323">
    <property type="entry name" value="Tex-like_dom_sf"/>
</dbReference>
<dbReference type="FunFam" id="3.30.420.140:FF:000001">
    <property type="entry name" value="RNA-binding transcriptional accessory protein"/>
    <property type="match status" value="1"/>
</dbReference>
<dbReference type="InterPro" id="IPR050437">
    <property type="entry name" value="Ribos_protein_bS1-like"/>
</dbReference>
<dbReference type="FunFam" id="1.10.10.650:FF:000001">
    <property type="entry name" value="S1 RNA-binding domain 1"/>
    <property type="match status" value="1"/>
</dbReference>
<dbReference type="FunFam" id="1.10.150.310:FF:000001">
    <property type="entry name" value="RNA-binding transcriptional accessory protein"/>
    <property type="match status" value="1"/>
</dbReference>
<proteinExistence type="predicted"/>
<protein>
    <submittedName>
        <fullName evidence="2">RNA-binding transcriptional accessory protein</fullName>
    </submittedName>
</protein>
<dbReference type="GO" id="GO:0003729">
    <property type="term" value="F:mRNA binding"/>
    <property type="evidence" value="ECO:0007669"/>
    <property type="project" value="TreeGrafter"/>
</dbReference>
<sequence length="717" mass="81239">MQKIIRSLVQEFNIRETQVKNTIQLIDEGNTIPFIARYRKEMTGELDDITLRELNDRLTYLRNLESRKEEVIRLIEEQGKLTEDLKKKILGAKVLQEVEDLYLPYKRKRRTRATIAKEKGLEPLAEKILLQTMEQSEIIQEAQAYINEEKEVKSAEEAIQGAIDIIAEMISEDANYRQRIRQLTWDEGVIQTKSSLDEKSEFEMYYDYQEPIKKIVHHRVLAINRGEKKKFLQVKIEAPEEKIIRYLTKNSVKEDAKGSKVYIEEALKDAYKRLISPSIEREIRNMLTEPAEEQAIKVFATNLKSLLLQPPVPGKVTMGFDPAYRTGCKIAIVNEYGTLLDTITIYPTPPQNKVEEGKKQLINLIEKYGVQLIAIGNGTASRESEKIVADMIAEHHLKVQYVVVNEAGASIYSASKLGAEEYPDINVSLRGAISIARRLQDPLAELVKIDPKHIGVGQYQHDVNQKKMDEALRGVVEDAVNSVGVDVNTASPSLLQYVSGVNASIAKNIVAHREENGPFTSRKEFLQVKMLGKKAFTQCAGFLRISNSENILDHTGVHPESYPVAEKLIKESGFSKSDFMGKELESTAKKLETIDVEVMVQRLEVGEPTLRDIIKELQKPGRDPRDEMEKPIFRTDVMEISDLKPDMELTGTVRNVADFGAFVDIGVHQDGLVHISQLSDSFVKNPMDVVRVGDIVKVRVLDVDVERNRISLTMKGI</sequence>
<dbReference type="GO" id="GO:0006139">
    <property type="term" value="P:nucleobase-containing compound metabolic process"/>
    <property type="evidence" value="ECO:0007669"/>
    <property type="project" value="InterPro"/>
</dbReference>
<dbReference type="InterPro" id="IPR037027">
    <property type="entry name" value="YqgF/RNaseH-like_dom_sf"/>
</dbReference>
<dbReference type="FunFam" id="2.40.50.140:FF:000051">
    <property type="entry name" value="RNA-binding transcriptional accessory protein"/>
    <property type="match status" value="1"/>
</dbReference>
<dbReference type="Gene3D" id="1.10.3500.10">
    <property type="entry name" value="Tex N-terminal region-like"/>
    <property type="match status" value="1"/>
</dbReference>
<name>A0AAE3HHC2_9FIRM</name>
<evidence type="ECO:0000259" key="1">
    <source>
        <dbReference type="PROSITE" id="PS50126"/>
    </source>
</evidence>
<dbReference type="InterPro" id="IPR006641">
    <property type="entry name" value="YqgF/RNaseH-like_dom"/>
</dbReference>
<dbReference type="Proteomes" id="UP001205748">
    <property type="component" value="Unassembled WGS sequence"/>
</dbReference>
<dbReference type="SUPFAM" id="SSF158832">
    <property type="entry name" value="Tex N-terminal region-like"/>
    <property type="match status" value="1"/>
</dbReference>
<dbReference type="Pfam" id="PF00575">
    <property type="entry name" value="S1"/>
    <property type="match status" value="1"/>
</dbReference>
<dbReference type="GO" id="GO:0006412">
    <property type="term" value="P:translation"/>
    <property type="evidence" value="ECO:0007669"/>
    <property type="project" value="TreeGrafter"/>
</dbReference>
<dbReference type="RefSeq" id="WP_257531750.1">
    <property type="nucleotide sequence ID" value="NZ_JANKAS010000009.1"/>
</dbReference>
<dbReference type="SUPFAM" id="SSF53098">
    <property type="entry name" value="Ribonuclease H-like"/>
    <property type="match status" value="1"/>
</dbReference>
<dbReference type="InterPro" id="IPR023319">
    <property type="entry name" value="Tex-like_HTH_dom_sf"/>
</dbReference>
<dbReference type="Gene3D" id="3.30.420.140">
    <property type="entry name" value="YqgF/RNase H-like domain"/>
    <property type="match status" value="1"/>
</dbReference>
<feature type="domain" description="S1 motif" evidence="1">
    <location>
        <begin position="646"/>
        <end position="715"/>
    </location>
</feature>
<dbReference type="InterPro" id="IPR041692">
    <property type="entry name" value="HHH_9"/>
</dbReference>
<evidence type="ECO:0000313" key="3">
    <source>
        <dbReference type="Proteomes" id="UP001205748"/>
    </source>
</evidence>
<dbReference type="GO" id="GO:0003735">
    <property type="term" value="F:structural constituent of ribosome"/>
    <property type="evidence" value="ECO:0007669"/>
    <property type="project" value="TreeGrafter"/>
</dbReference>
<dbReference type="SUPFAM" id="SSF47781">
    <property type="entry name" value="RuvA domain 2-like"/>
    <property type="match status" value="2"/>
</dbReference>
<dbReference type="InterPro" id="IPR012340">
    <property type="entry name" value="NA-bd_OB-fold"/>
</dbReference>
<dbReference type="Gene3D" id="1.10.150.310">
    <property type="entry name" value="Tex RuvX-like domain-like"/>
    <property type="match status" value="1"/>
</dbReference>
<dbReference type="Gene3D" id="2.40.50.140">
    <property type="entry name" value="Nucleic acid-binding proteins"/>
    <property type="match status" value="1"/>
</dbReference>
<evidence type="ECO:0000313" key="2">
    <source>
        <dbReference type="EMBL" id="MCR1899409.1"/>
    </source>
</evidence>
<dbReference type="SMART" id="SM00732">
    <property type="entry name" value="YqgFc"/>
    <property type="match status" value="1"/>
</dbReference>
<organism evidence="2 3">
    <name type="scientific">Irregularibacter muris</name>
    <dbReference type="NCBI Taxonomy" id="1796619"/>
    <lineage>
        <taxon>Bacteria</taxon>
        <taxon>Bacillati</taxon>
        <taxon>Bacillota</taxon>
        <taxon>Clostridia</taxon>
        <taxon>Eubacteriales</taxon>
        <taxon>Eubacteriaceae</taxon>
        <taxon>Irregularibacter</taxon>
    </lineage>
</organism>
<dbReference type="Pfam" id="PF12836">
    <property type="entry name" value="HHH_3"/>
    <property type="match status" value="1"/>
</dbReference>
<keyword evidence="3" id="KW-1185">Reference proteome</keyword>
<dbReference type="InterPro" id="IPR003029">
    <property type="entry name" value="S1_domain"/>
</dbReference>
<gene>
    <name evidence="2" type="ORF">NSA47_10480</name>
</gene>
<dbReference type="InterPro" id="IPR018974">
    <property type="entry name" value="Tex-like_N"/>
</dbReference>
<dbReference type="EMBL" id="JANKAS010000009">
    <property type="protein sequence ID" value="MCR1899409.1"/>
    <property type="molecule type" value="Genomic_DNA"/>
</dbReference>
<dbReference type="Pfam" id="PF22706">
    <property type="entry name" value="Tex_central_region"/>
    <property type="match status" value="1"/>
</dbReference>
<dbReference type="PROSITE" id="PS50126">
    <property type="entry name" value="S1"/>
    <property type="match status" value="1"/>
</dbReference>
<dbReference type="CDD" id="cd05685">
    <property type="entry name" value="S1_Tex"/>
    <property type="match status" value="1"/>
</dbReference>
<dbReference type="Pfam" id="PF17674">
    <property type="entry name" value="HHH_9"/>
    <property type="match status" value="1"/>
</dbReference>
<dbReference type="InterPro" id="IPR055179">
    <property type="entry name" value="Tex-like_central_region"/>
</dbReference>
<dbReference type="SMART" id="SM00316">
    <property type="entry name" value="S1"/>
    <property type="match status" value="1"/>
</dbReference>
<dbReference type="GO" id="GO:0005737">
    <property type="term" value="C:cytoplasm"/>
    <property type="evidence" value="ECO:0007669"/>
    <property type="project" value="UniProtKB-ARBA"/>
</dbReference>
<dbReference type="InterPro" id="IPR012337">
    <property type="entry name" value="RNaseH-like_sf"/>
</dbReference>
<dbReference type="InterPro" id="IPR032639">
    <property type="entry name" value="Tex_YqgF"/>
</dbReference>
<dbReference type="Pfam" id="PF16921">
    <property type="entry name" value="Tex_YqgF"/>
    <property type="match status" value="1"/>
</dbReference>
<dbReference type="Gene3D" id="1.10.10.650">
    <property type="entry name" value="RuvA domain 2-like"/>
    <property type="match status" value="1"/>
</dbReference>
<dbReference type="PANTHER" id="PTHR10724">
    <property type="entry name" value="30S RIBOSOMAL PROTEIN S1"/>
    <property type="match status" value="1"/>
</dbReference>
<comment type="caution">
    <text evidence="2">The sequence shown here is derived from an EMBL/GenBank/DDBJ whole genome shotgun (WGS) entry which is preliminary data.</text>
</comment>
<accession>A0AAE3HHC2</accession>
<reference evidence="2" key="1">
    <citation type="submission" date="2022-07" db="EMBL/GenBank/DDBJ databases">
        <title>Enhanced cultured diversity of the mouse gut microbiota enables custom-made synthetic communities.</title>
        <authorList>
            <person name="Afrizal A."/>
        </authorList>
    </citation>
    <scope>NUCLEOTIDE SEQUENCE</scope>
    <source>
        <strain evidence="2">DSM 28593</strain>
    </source>
</reference>
<dbReference type="InterPro" id="IPR044146">
    <property type="entry name" value="S1_Tex"/>
</dbReference>
<dbReference type="AlphaFoldDB" id="A0AAE3HHC2"/>
<dbReference type="Pfam" id="PF09371">
    <property type="entry name" value="Tex_N"/>
    <property type="match status" value="1"/>
</dbReference>
<dbReference type="InterPro" id="IPR010994">
    <property type="entry name" value="RuvA_2-like"/>
</dbReference>